<gene>
    <name evidence="2" type="ORF">E2605_12775</name>
</gene>
<dbReference type="CDD" id="cd16279">
    <property type="entry name" value="metallo-hydrolase-like_MBL-fold"/>
    <property type="match status" value="1"/>
</dbReference>
<proteinExistence type="predicted"/>
<dbReference type="AlphaFoldDB" id="A0A4Y8L2G8"/>
<sequence>MQIRFLGTGTSTGVPEVGCRCQVCMSRDKRDQRLRASAIVRTHGKNILIDCGPDFRYQMLQTAYEPIEGVLLTHEHYDHVGGIDDLRPFCRFGDIEIYAEDYVADAIMRRIPYCFTEFKYPGIPSLILNRIQNKPFFLGNIEITPIRVMHSKLPIFGYRIGRMAYLTDLKTLPDEELSKLKDLDVLIINALRIEEHLSHQNVAQALVLAEQIGARQTYFIHMSHHFGLHADMEKKMPTGVFIAYDGLEIEVEE</sequence>
<dbReference type="OrthoDB" id="9781189at2"/>
<protein>
    <submittedName>
        <fullName evidence="2">MBL fold metallo-hydrolase</fullName>
    </submittedName>
</protein>
<dbReference type="STRING" id="1121485.GCA_000426485_03072"/>
<keyword evidence="2" id="KW-0378">Hydrolase</keyword>
<dbReference type="PANTHER" id="PTHR42663:SF6">
    <property type="entry name" value="HYDROLASE C777.06C-RELATED"/>
    <property type="match status" value="1"/>
</dbReference>
<feature type="domain" description="Metallo-beta-lactamase" evidence="1">
    <location>
        <begin position="34"/>
        <end position="221"/>
    </location>
</feature>
<dbReference type="Proteomes" id="UP000297861">
    <property type="component" value="Unassembled WGS sequence"/>
</dbReference>
<dbReference type="SMART" id="SM00849">
    <property type="entry name" value="Lactamase_B"/>
    <property type="match status" value="1"/>
</dbReference>
<dbReference type="PANTHER" id="PTHR42663">
    <property type="entry name" value="HYDROLASE C777.06C-RELATED-RELATED"/>
    <property type="match status" value="1"/>
</dbReference>
<comment type="caution">
    <text evidence="2">The sequence shown here is derived from an EMBL/GenBank/DDBJ whole genome shotgun (WGS) entry which is preliminary data.</text>
</comment>
<dbReference type="Pfam" id="PF12706">
    <property type="entry name" value="Lactamase_B_2"/>
    <property type="match status" value="1"/>
</dbReference>
<dbReference type="InterPro" id="IPR001279">
    <property type="entry name" value="Metallo-B-lactamas"/>
</dbReference>
<evidence type="ECO:0000313" key="2">
    <source>
        <dbReference type="EMBL" id="TFD95702.1"/>
    </source>
</evidence>
<dbReference type="InterPro" id="IPR036866">
    <property type="entry name" value="RibonucZ/Hydroxyglut_hydro"/>
</dbReference>
<dbReference type="EMBL" id="SOML01000007">
    <property type="protein sequence ID" value="TFD95702.1"/>
    <property type="molecule type" value="Genomic_DNA"/>
</dbReference>
<evidence type="ECO:0000313" key="3">
    <source>
        <dbReference type="Proteomes" id="UP000297861"/>
    </source>
</evidence>
<reference evidence="2 3" key="1">
    <citation type="submission" date="2019-03" db="EMBL/GenBank/DDBJ databases">
        <title>San Antonio Military Medical Center submission to MRSN (WRAIR), pending publication.</title>
        <authorList>
            <person name="Blyth D.M."/>
            <person name="Mccarthy S.L."/>
            <person name="Schall S.E."/>
            <person name="Stam J.A."/>
            <person name="Ong A.C."/>
            <person name="Mcgann P.T."/>
        </authorList>
    </citation>
    <scope>NUCLEOTIDE SEQUENCE [LARGE SCALE GENOMIC DNA]</scope>
    <source>
        <strain evidence="2 3">MRSN571793</strain>
    </source>
</reference>
<name>A0A4Y8L2G8_9BACT</name>
<dbReference type="GO" id="GO:0016787">
    <property type="term" value="F:hydrolase activity"/>
    <property type="evidence" value="ECO:0007669"/>
    <property type="project" value="UniProtKB-KW"/>
</dbReference>
<accession>A0A4Y8L2G8</accession>
<dbReference type="RefSeq" id="WP_134436700.1">
    <property type="nucleotide sequence ID" value="NZ_SOML01000007.1"/>
</dbReference>
<keyword evidence="3" id="KW-1185">Reference proteome</keyword>
<dbReference type="SUPFAM" id="SSF56281">
    <property type="entry name" value="Metallo-hydrolase/oxidoreductase"/>
    <property type="match status" value="1"/>
</dbReference>
<dbReference type="Gene3D" id="3.60.15.10">
    <property type="entry name" value="Ribonuclease Z/Hydroxyacylglutathione hydrolase-like"/>
    <property type="match status" value="1"/>
</dbReference>
<organism evidence="2 3">
    <name type="scientific">Dysgonomonas capnocytophagoides</name>
    <dbReference type="NCBI Taxonomy" id="45254"/>
    <lineage>
        <taxon>Bacteria</taxon>
        <taxon>Pseudomonadati</taxon>
        <taxon>Bacteroidota</taxon>
        <taxon>Bacteroidia</taxon>
        <taxon>Bacteroidales</taxon>
        <taxon>Dysgonomonadaceae</taxon>
        <taxon>Dysgonomonas</taxon>
    </lineage>
</organism>
<dbReference type="NCBIfam" id="NF002553">
    <property type="entry name" value="PRK02113.1"/>
    <property type="match status" value="1"/>
</dbReference>
<evidence type="ECO:0000259" key="1">
    <source>
        <dbReference type="SMART" id="SM00849"/>
    </source>
</evidence>